<dbReference type="PANTHER" id="PTHR43791">
    <property type="entry name" value="PERMEASE-RELATED"/>
    <property type="match status" value="1"/>
</dbReference>
<dbReference type="GO" id="GO:0022857">
    <property type="term" value="F:transmembrane transporter activity"/>
    <property type="evidence" value="ECO:0007669"/>
    <property type="project" value="InterPro"/>
</dbReference>
<evidence type="ECO:0000256" key="6">
    <source>
        <dbReference type="ARBA" id="ARBA00037968"/>
    </source>
</evidence>
<evidence type="ECO:0000256" key="2">
    <source>
        <dbReference type="ARBA" id="ARBA00022448"/>
    </source>
</evidence>
<evidence type="ECO:0000256" key="3">
    <source>
        <dbReference type="ARBA" id="ARBA00022692"/>
    </source>
</evidence>
<dbReference type="InterPro" id="IPR020846">
    <property type="entry name" value="MFS_dom"/>
</dbReference>
<sequence>MARRIFTRSKRRFQWYSDQDTPDERKLLLKLDLLIVPYVFVAYWLKSLDQNNLNNAYVSGMKEDLGFHGNELVHLQSMYTVGSVLGQLPFIFLLPRLPMHWLLPFLDTAWGVFTLLQYRAQGYSELMAYRFFVGWFEAAFFPVVHYVFGSWYRKDETGRRGSMFYIGSTLGSLTAGLVQSAASSSLEGVHGLAGWRWMYIICALLTIPIGILGFFILPGTPDKPNRLVMKTEDLETARIRLQKAGHITVERFSFRALRKVTSNIQVWILLLIDIFFWNSGLPQGSGAFLLWLRSLNRYSTARVNQLGAIQPALGIFYVLFLGFASDLFLDQAHGIVLAQVWNSIGLIILLIWNVPESAKWFAYMTNFVASAMATLLYGWINDVLKASAAERSAALVFLSAVSQSFTAWTPLLTFRTVESPRFPKGFSFSLACALSVIIMTYVLYSYKRVEE</sequence>
<dbReference type="OrthoDB" id="3639251at2759"/>
<feature type="transmembrane region" description="Helical" evidence="7">
    <location>
        <begin position="77"/>
        <end position="94"/>
    </location>
</feature>
<comment type="subcellular location">
    <subcellularLocation>
        <location evidence="1">Membrane</location>
        <topology evidence="1">Multi-pass membrane protein</topology>
    </subcellularLocation>
</comment>
<dbReference type="PANTHER" id="PTHR43791:SF15">
    <property type="entry name" value="TRANSPORTER SEO1-RELATED"/>
    <property type="match status" value="1"/>
</dbReference>
<evidence type="ECO:0000256" key="4">
    <source>
        <dbReference type="ARBA" id="ARBA00022989"/>
    </source>
</evidence>
<feature type="transmembrane region" description="Helical" evidence="7">
    <location>
        <begin position="426"/>
        <end position="446"/>
    </location>
</feature>
<dbReference type="InterPro" id="IPR011701">
    <property type="entry name" value="MFS"/>
</dbReference>
<dbReference type="Pfam" id="PF07690">
    <property type="entry name" value="MFS_1"/>
    <property type="match status" value="1"/>
</dbReference>
<keyword evidence="5 7" id="KW-0472">Membrane</keyword>
<dbReference type="FunFam" id="1.20.1250.20:FF:000065">
    <property type="entry name" value="Putative MFS pantothenate transporter"/>
    <property type="match status" value="1"/>
</dbReference>
<accession>A0A5N6ZCZ2</accession>
<feature type="transmembrane region" description="Helical" evidence="7">
    <location>
        <begin position="164"/>
        <end position="182"/>
    </location>
</feature>
<keyword evidence="4 7" id="KW-1133">Transmembrane helix</keyword>
<dbReference type="AlphaFoldDB" id="A0A5N6ZCZ2"/>
<keyword evidence="10" id="KW-1185">Reference proteome</keyword>
<keyword evidence="3 7" id="KW-0812">Transmembrane</keyword>
<keyword evidence="2" id="KW-0813">Transport</keyword>
<feature type="transmembrane region" description="Helical" evidence="7">
    <location>
        <begin position="336"/>
        <end position="354"/>
    </location>
</feature>
<gene>
    <name evidence="9" type="ORF">BDV28DRAFT_155991</name>
</gene>
<evidence type="ECO:0000256" key="7">
    <source>
        <dbReference type="SAM" id="Phobius"/>
    </source>
</evidence>
<name>A0A5N6ZCZ2_9EURO</name>
<feature type="transmembrane region" description="Helical" evidence="7">
    <location>
        <begin position="132"/>
        <end position="152"/>
    </location>
</feature>
<evidence type="ECO:0000259" key="8">
    <source>
        <dbReference type="PROSITE" id="PS50850"/>
    </source>
</evidence>
<feature type="transmembrane region" description="Helical" evidence="7">
    <location>
        <begin position="101"/>
        <end position="120"/>
    </location>
</feature>
<evidence type="ECO:0000313" key="10">
    <source>
        <dbReference type="Proteomes" id="UP000327118"/>
    </source>
</evidence>
<dbReference type="InterPro" id="IPR036259">
    <property type="entry name" value="MFS_trans_sf"/>
</dbReference>
<dbReference type="Proteomes" id="UP000327118">
    <property type="component" value="Unassembled WGS sequence"/>
</dbReference>
<evidence type="ECO:0000313" key="9">
    <source>
        <dbReference type="EMBL" id="KAE8354736.1"/>
    </source>
</evidence>
<comment type="similarity">
    <text evidence="6">Belongs to the major facilitator superfamily. Allantoate permease family.</text>
</comment>
<feature type="transmembrane region" description="Helical" evidence="7">
    <location>
        <begin position="312"/>
        <end position="329"/>
    </location>
</feature>
<dbReference type="SUPFAM" id="SSF103473">
    <property type="entry name" value="MFS general substrate transporter"/>
    <property type="match status" value="1"/>
</dbReference>
<protein>
    <submittedName>
        <fullName evidence="9">Major facilitator superfamily domain-containing protein</fullName>
    </submittedName>
</protein>
<feature type="transmembrane region" description="Helical" evidence="7">
    <location>
        <begin position="197"/>
        <end position="217"/>
    </location>
</feature>
<feature type="transmembrane region" description="Helical" evidence="7">
    <location>
        <begin position="266"/>
        <end position="292"/>
    </location>
</feature>
<reference evidence="10" key="1">
    <citation type="submission" date="2019-04" db="EMBL/GenBank/DDBJ databases">
        <title>Friends and foes A comparative genomics studyof 23 Aspergillus species from section Flavi.</title>
        <authorList>
            <consortium name="DOE Joint Genome Institute"/>
            <person name="Kjaerbolling I."/>
            <person name="Vesth T."/>
            <person name="Frisvad J.C."/>
            <person name="Nybo J.L."/>
            <person name="Theobald S."/>
            <person name="Kildgaard S."/>
            <person name="Isbrandt T."/>
            <person name="Kuo A."/>
            <person name="Sato A."/>
            <person name="Lyhne E.K."/>
            <person name="Kogle M.E."/>
            <person name="Wiebenga A."/>
            <person name="Kun R.S."/>
            <person name="Lubbers R.J."/>
            <person name="Makela M.R."/>
            <person name="Barry K."/>
            <person name="Chovatia M."/>
            <person name="Clum A."/>
            <person name="Daum C."/>
            <person name="Haridas S."/>
            <person name="He G."/>
            <person name="LaButti K."/>
            <person name="Lipzen A."/>
            <person name="Mondo S."/>
            <person name="Riley R."/>
            <person name="Salamov A."/>
            <person name="Simmons B.A."/>
            <person name="Magnuson J.K."/>
            <person name="Henrissat B."/>
            <person name="Mortensen U.H."/>
            <person name="Larsen T.O."/>
            <person name="Devries R.P."/>
            <person name="Grigoriev I.V."/>
            <person name="Machida M."/>
            <person name="Baker S.E."/>
            <person name="Andersen M.R."/>
        </authorList>
    </citation>
    <scope>NUCLEOTIDE SEQUENCE [LARGE SCALE GENOMIC DNA]</scope>
    <source>
        <strain evidence="10">CBS 553.77</strain>
    </source>
</reference>
<evidence type="ECO:0000256" key="1">
    <source>
        <dbReference type="ARBA" id="ARBA00004141"/>
    </source>
</evidence>
<organism evidence="9 10">
    <name type="scientific">Aspergillus coremiiformis</name>
    <dbReference type="NCBI Taxonomy" id="138285"/>
    <lineage>
        <taxon>Eukaryota</taxon>
        <taxon>Fungi</taxon>
        <taxon>Dikarya</taxon>
        <taxon>Ascomycota</taxon>
        <taxon>Pezizomycotina</taxon>
        <taxon>Eurotiomycetes</taxon>
        <taxon>Eurotiomycetidae</taxon>
        <taxon>Eurotiales</taxon>
        <taxon>Aspergillaceae</taxon>
        <taxon>Aspergillus</taxon>
        <taxon>Aspergillus subgen. Circumdati</taxon>
    </lineage>
</organism>
<dbReference type="GO" id="GO:0016020">
    <property type="term" value="C:membrane"/>
    <property type="evidence" value="ECO:0007669"/>
    <property type="project" value="UniProtKB-SubCell"/>
</dbReference>
<feature type="domain" description="Major facilitator superfamily (MFS) profile" evidence="8">
    <location>
        <begin position="35"/>
        <end position="450"/>
    </location>
</feature>
<feature type="transmembrane region" description="Helical" evidence="7">
    <location>
        <begin position="27"/>
        <end position="45"/>
    </location>
</feature>
<dbReference type="Gene3D" id="1.20.1250.20">
    <property type="entry name" value="MFS general substrate transporter like domains"/>
    <property type="match status" value="1"/>
</dbReference>
<dbReference type="EMBL" id="ML739066">
    <property type="protein sequence ID" value="KAE8354736.1"/>
    <property type="molecule type" value="Genomic_DNA"/>
</dbReference>
<dbReference type="PROSITE" id="PS50850">
    <property type="entry name" value="MFS"/>
    <property type="match status" value="1"/>
</dbReference>
<proteinExistence type="inferred from homology"/>
<evidence type="ECO:0000256" key="5">
    <source>
        <dbReference type="ARBA" id="ARBA00023136"/>
    </source>
</evidence>
<feature type="transmembrane region" description="Helical" evidence="7">
    <location>
        <begin position="392"/>
        <end position="414"/>
    </location>
</feature>
<feature type="transmembrane region" description="Helical" evidence="7">
    <location>
        <begin position="360"/>
        <end position="380"/>
    </location>
</feature>